<sequence length="57" mass="6637">MRALNDQVAPESQVMIRLKNSTHVLLRYDRTKFDTTTIYNTIENVRAGMTACNNRTY</sequence>
<organism evidence="1 2">
    <name type="scientific">Plasmopara halstedii</name>
    <name type="common">Downy mildew of sunflower</name>
    <dbReference type="NCBI Taxonomy" id="4781"/>
    <lineage>
        <taxon>Eukaryota</taxon>
        <taxon>Sar</taxon>
        <taxon>Stramenopiles</taxon>
        <taxon>Oomycota</taxon>
        <taxon>Peronosporomycetes</taxon>
        <taxon>Peronosporales</taxon>
        <taxon>Peronosporaceae</taxon>
        <taxon>Plasmopara</taxon>
    </lineage>
</organism>
<evidence type="ECO:0000313" key="2">
    <source>
        <dbReference type="Proteomes" id="UP000054928"/>
    </source>
</evidence>
<protein>
    <submittedName>
        <fullName evidence="1">Uncharacterized protein</fullName>
    </submittedName>
</protein>
<dbReference type="EMBL" id="CCYD01002047">
    <property type="protein sequence ID" value="CEG46273.1"/>
    <property type="molecule type" value="Genomic_DNA"/>
</dbReference>
<keyword evidence="2" id="KW-1185">Reference proteome</keyword>
<reference evidence="2" key="1">
    <citation type="submission" date="2014-09" db="EMBL/GenBank/DDBJ databases">
        <authorList>
            <person name="Sharma Rahul"/>
            <person name="Thines Marco"/>
        </authorList>
    </citation>
    <scope>NUCLEOTIDE SEQUENCE [LARGE SCALE GENOMIC DNA]</scope>
</reference>
<evidence type="ECO:0000313" key="1">
    <source>
        <dbReference type="EMBL" id="CEG46273.1"/>
    </source>
</evidence>
<name>A0A0P1AZF0_PLAHL</name>
<dbReference type="Proteomes" id="UP000054928">
    <property type="component" value="Unassembled WGS sequence"/>
</dbReference>
<dbReference type="AlphaFoldDB" id="A0A0P1AZF0"/>
<dbReference type="RefSeq" id="XP_024582642.1">
    <property type="nucleotide sequence ID" value="XM_024717110.1"/>
</dbReference>
<accession>A0A0P1AZF0</accession>
<proteinExistence type="predicted"/>
<dbReference type="GeneID" id="36397739"/>